<evidence type="ECO:0000259" key="1">
    <source>
        <dbReference type="Pfam" id="PF00535"/>
    </source>
</evidence>
<evidence type="ECO:0000313" key="3">
    <source>
        <dbReference type="Proteomes" id="UP000076852"/>
    </source>
</evidence>
<organism evidence="2 3">
    <name type="scientific">Paraburkholderia phytofirmans OLGA172</name>
    <dbReference type="NCBI Taxonomy" id="1417228"/>
    <lineage>
        <taxon>Bacteria</taxon>
        <taxon>Pseudomonadati</taxon>
        <taxon>Pseudomonadota</taxon>
        <taxon>Betaproteobacteria</taxon>
        <taxon>Burkholderiales</taxon>
        <taxon>Burkholderiaceae</taxon>
        <taxon>Paraburkholderia</taxon>
    </lineage>
</organism>
<dbReference type="PANTHER" id="PTHR43685:SF2">
    <property type="entry name" value="GLYCOSYLTRANSFERASE 2-LIKE DOMAIN-CONTAINING PROTEIN"/>
    <property type="match status" value="1"/>
</dbReference>
<dbReference type="EMBL" id="CP014579">
    <property type="protein sequence ID" value="ANB75643.1"/>
    <property type="molecule type" value="Genomic_DNA"/>
</dbReference>
<evidence type="ECO:0000313" key="2">
    <source>
        <dbReference type="EMBL" id="ANB75643.1"/>
    </source>
</evidence>
<keyword evidence="2" id="KW-0808">Transferase</keyword>
<dbReference type="InterPro" id="IPR050834">
    <property type="entry name" value="Glycosyltransf_2"/>
</dbReference>
<name>A0A167WC39_9BURK</name>
<dbReference type="PANTHER" id="PTHR43685">
    <property type="entry name" value="GLYCOSYLTRANSFERASE"/>
    <property type="match status" value="1"/>
</dbReference>
<dbReference type="CDD" id="cd00761">
    <property type="entry name" value="Glyco_tranf_GTA_type"/>
    <property type="match status" value="1"/>
</dbReference>
<dbReference type="InterPro" id="IPR001173">
    <property type="entry name" value="Glyco_trans_2-like"/>
</dbReference>
<feature type="domain" description="Glycosyltransferase 2-like" evidence="1">
    <location>
        <begin position="4"/>
        <end position="125"/>
    </location>
</feature>
<dbReference type="Gene3D" id="3.90.550.10">
    <property type="entry name" value="Spore Coat Polysaccharide Biosynthesis Protein SpsA, Chain A"/>
    <property type="match status" value="1"/>
</dbReference>
<dbReference type="GO" id="GO:0016740">
    <property type="term" value="F:transferase activity"/>
    <property type="evidence" value="ECO:0007669"/>
    <property type="project" value="UniProtKB-KW"/>
</dbReference>
<gene>
    <name evidence="2" type="ORF">AYM40_25210</name>
</gene>
<dbReference type="Pfam" id="PF00535">
    <property type="entry name" value="Glycos_transf_2"/>
    <property type="match status" value="1"/>
</dbReference>
<dbReference type="InterPro" id="IPR029044">
    <property type="entry name" value="Nucleotide-diphossugar_trans"/>
</dbReference>
<dbReference type="STRING" id="1804984.AYM40_25210"/>
<accession>A0A167WC39</accession>
<sequence length="278" mass="31727">MKFSLIMATIGRSDEIVRLFDSIVLQDYSDFEVIVVDQNPDDRVVKIVDKYSDQFHIVYLRSEKGKSRALNVGLKAVTGSIVAFPDDDCWYRPGTLRYIADQFAANPDIEGLTGNSIDANGTPSQGRWARHSQDVDRFNIWICATAYTIFLRCSAVEATGGFDVELGVGTSSRWGSGEEVDFLLRVLDRGYRVRYEVDFRVNHPEPLAVLDEKAFHRGRRYNRGFGRVLRLNRYPAHYVAYMVARPVAGCLLSCIRYRPAQARYYWIAASQRLLGWMD</sequence>
<dbReference type="SUPFAM" id="SSF53448">
    <property type="entry name" value="Nucleotide-diphospho-sugar transferases"/>
    <property type="match status" value="1"/>
</dbReference>
<protein>
    <submittedName>
        <fullName evidence="2">Glycosyl transferase</fullName>
    </submittedName>
</protein>
<proteinExistence type="predicted"/>
<reference evidence="2 3" key="1">
    <citation type="journal article" date="2016" name="Gene">
        <title>PacBio SMRT assembly of a complex multi-replicon genome reveals chlorocatechol degradative operon in a region of genome plasticity.</title>
        <authorList>
            <person name="Ricker N."/>
            <person name="Shen S.Y."/>
            <person name="Goordial J."/>
            <person name="Jin S."/>
            <person name="Fulthorpe R.R."/>
        </authorList>
    </citation>
    <scope>NUCLEOTIDE SEQUENCE [LARGE SCALE GENOMIC DNA]</scope>
    <source>
        <strain evidence="2 3">OLGA172</strain>
    </source>
</reference>
<dbReference type="AlphaFoldDB" id="A0A167WC39"/>
<dbReference type="Proteomes" id="UP000076852">
    <property type="component" value="Chromosome 2"/>
</dbReference>
<keyword evidence="3" id="KW-1185">Reference proteome</keyword>
<dbReference type="OrthoDB" id="9801954at2"/>
<dbReference type="KEGG" id="buz:AYM40_25210"/>